<proteinExistence type="predicted"/>
<evidence type="ECO:0000313" key="3">
    <source>
        <dbReference type="Proteomes" id="UP000507962"/>
    </source>
</evidence>
<feature type="compositionally biased region" description="Acidic residues" evidence="1">
    <location>
        <begin position="65"/>
        <end position="76"/>
    </location>
</feature>
<feature type="region of interest" description="Disordered" evidence="1">
    <location>
        <begin position="57"/>
        <end position="171"/>
    </location>
</feature>
<reference evidence="2 3" key="1">
    <citation type="submission" date="2019-03" db="EMBL/GenBank/DDBJ databases">
        <authorList>
            <person name="Nijsse B."/>
        </authorList>
    </citation>
    <scope>NUCLEOTIDE SEQUENCE [LARGE SCALE GENOMIC DNA]</scope>
    <source>
        <strain evidence="2">Desulfoluna butyratoxydans MSL71</strain>
    </source>
</reference>
<feature type="compositionally biased region" description="Basic and acidic residues" evidence="1">
    <location>
        <begin position="77"/>
        <end position="106"/>
    </location>
</feature>
<name>A0A4U8YIV0_9BACT</name>
<feature type="compositionally biased region" description="Basic and acidic residues" evidence="1">
    <location>
        <begin position="113"/>
        <end position="134"/>
    </location>
</feature>
<dbReference type="EMBL" id="CAADHO010000002">
    <property type="protein sequence ID" value="VFQ43605.1"/>
    <property type="molecule type" value="Genomic_DNA"/>
</dbReference>
<protein>
    <submittedName>
        <fullName evidence="2">Uncharacterized protein</fullName>
    </submittedName>
</protein>
<sequence length="194" mass="22568">MGGIKFLITLVVIYLVFRSVMRKIISTVNPEGGDSPKRGKLGDIIAQMKEEMERARLEAEREAAGEEDDFLDDDPWADLREDAEPLREETLEADSDAHRPLLHERWDEEDERPELHERWDEEDERPALHERWNATDESDSLWDSSEERPAKRRAQSVTPAPEDGTCARGRKRRTRLKEAIVWKEILDRPVGLRS</sequence>
<evidence type="ECO:0000313" key="2">
    <source>
        <dbReference type="EMBL" id="VFQ43605.1"/>
    </source>
</evidence>
<dbReference type="AlphaFoldDB" id="A0A4U8YIV0"/>
<gene>
    <name evidence="2" type="ORF">MSL71_12400</name>
</gene>
<dbReference type="RefSeq" id="WP_180137880.1">
    <property type="nucleotide sequence ID" value="NZ_CAADHO010000002.1"/>
</dbReference>
<accession>A0A4U8YIV0</accession>
<keyword evidence="3" id="KW-1185">Reference proteome</keyword>
<dbReference type="Proteomes" id="UP000507962">
    <property type="component" value="Unassembled WGS sequence"/>
</dbReference>
<organism evidence="2 3">
    <name type="scientific">Desulfoluna butyratoxydans</name>
    <dbReference type="NCBI Taxonomy" id="231438"/>
    <lineage>
        <taxon>Bacteria</taxon>
        <taxon>Pseudomonadati</taxon>
        <taxon>Thermodesulfobacteriota</taxon>
        <taxon>Desulfobacteria</taxon>
        <taxon>Desulfobacterales</taxon>
        <taxon>Desulfolunaceae</taxon>
        <taxon>Desulfoluna</taxon>
    </lineage>
</organism>
<evidence type="ECO:0000256" key="1">
    <source>
        <dbReference type="SAM" id="MobiDB-lite"/>
    </source>
</evidence>